<dbReference type="RefSeq" id="WP_411915193.1">
    <property type="nucleotide sequence ID" value="NZ_BAAFSF010000001.1"/>
</dbReference>
<comment type="caution">
    <text evidence="3">The sequence shown here is derived from an EMBL/GenBank/DDBJ whole genome shotgun (WGS) entry which is preliminary data.</text>
</comment>
<evidence type="ECO:0000259" key="1">
    <source>
        <dbReference type="Pfam" id="PF18174"/>
    </source>
</evidence>
<evidence type="ECO:0000313" key="3">
    <source>
        <dbReference type="EMBL" id="GAB1251382.1"/>
    </source>
</evidence>
<protein>
    <recommendedName>
        <fullName evidence="5">Sporulation related domain-containing protein</fullName>
    </recommendedName>
</protein>
<name>A0ABQ0E145_9PORP</name>
<proteinExistence type="predicted"/>
<dbReference type="InterPro" id="IPR041268">
    <property type="entry name" value="HU-CCDC81_bac_2"/>
</dbReference>
<evidence type="ECO:0000259" key="2">
    <source>
        <dbReference type="Pfam" id="PF18175"/>
    </source>
</evidence>
<accession>A0ABQ0E145</accession>
<dbReference type="EMBL" id="BAAFSF010000001">
    <property type="protein sequence ID" value="GAB1251382.1"/>
    <property type="molecule type" value="Genomic_DNA"/>
</dbReference>
<dbReference type="Pfam" id="PF18174">
    <property type="entry name" value="HU-CCDC81_bac_1"/>
    <property type="match status" value="1"/>
</dbReference>
<gene>
    <name evidence="3" type="ORF">Tsumi_04860</name>
</gene>
<evidence type="ECO:0000313" key="4">
    <source>
        <dbReference type="Proteomes" id="UP001628220"/>
    </source>
</evidence>
<organism evidence="3 4">
    <name type="scientific">Porphyromonas miyakawae</name>
    <dbReference type="NCBI Taxonomy" id="3137470"/>
    <lineage>
        <taxon>Bacteria</taxon>
        <taxon>Pseudomonadati</taxon>
        <taxon>Bacteroidota</taxon>
        <taxon>Bacteroidia</taxon>
        <taxon>Bacteroidales</taxon>
        <taxon>Porphyromonadaceae</taxon>
        <taxon>Porphyromonas</taxon>
    </lineage>
</organism>
<dbReference type="Pfam" id="PF18175">
    <property type="entry name" value="HU-CCDC81_bac_2"/>
    <property type="match status" value="1"/>
</dbReference>
<feature type="domain" description="CCDC81-like prokaryotic HU" evidence="2">
    <location>
        <begin position="60"/>
        <end position="123"/>
    </location>
</feature>
<feature type="domain" description="CCDC81-like prokaryotic HU" evidence="1">
    <location>
        <begin position="1"/>
        <end position="59"/>
    </location>
</feature>
<dbReference type="Gene3D" id="3.30.70.1070">
    <property type="entry name" value="Sporulation related repeat"/>
    <property type="match status" value="1"/>
</dbReference>
<keyword evidence="4" id="KW-1185">Reference proteome</keyword>
<reference evidence="3 4" key="1">
    <citation type="journal article" date="2025" name="Int. J. Syst. Evol. Microbiol.">
        <title>Desulfovibrio falkowii sp. nov., Porphyromonas miyakawae sp. nov., Mediterraneibacter flintii sp. nov. and Owariibacterium komagatae gen. nov., sp. nov., isolated from human faeces.</title>
        <authorList>
            <person name="Hamaguchi T."/>
            <person name="Ohara M."/>
            <person name="Hisatomi A."/>
            <person name="Sekiguchi K."/>
            <person name="Takeda J.I."/>
            <person name="Ueyama J."/>
            <person name="Ito M."/>
            <person name="Nishiwaki H."/>
            <person name="Ogi T."/>
            <person name="Hirayama M."/>
            <person name="Ohkuma M."/>
            <person name="Sakamoto M."/>
            <person name="Ohno K."/>
        </authorList>
    </citation>
    <scope>NUCLEOTIDE SEQUENCE [LARGE SCALE GENOMIC DNA]</scope>
    <source>
        <strain evidence="3 4">13CB11C</strain>
    </source>
</reference>
<evidence type="ECO:0008006" key="5">
    <source>
        <dbReference type="Google" id="ProtNLM"/>
    </source>
</evidence>
<dbReference type="Proteomes" id="UP001628220">
    <property type="component" value="Unassembled WGS sequence"/>
</dbReference>
<dbReference type="InterPro" id="IPR040495">
    <property type="entry name" value="HU-CCDC81_bac_1"/>
</dbReference>
<dbReference type="InterPro" id="IPR036680">
    <property type="entry name" value="SPOR-like_sf"/>
</dbReference>
<sequence length="320" mass="35728">MNPLFYYLEQLLVVHDCVVIPSLGAVLKEPIAARYDVKQGLIYPAGEQYHFNNALMERDGLLERCYAEAYAVSLRRAQIILTKDVEEAKQLLLEHKELTLGSIGLLKLQSNGSIDFIPSDREKILGCGSAYGLLPMPFRMASSRAEVIAMESLRKQQPKSSRRFRIDANTFARAAALFVVLFALLPFLSPSSSSRYSAGFVSVSPEQNKEVEAAPKVIEETKPAEEPSTNLVPIQEEVQKYFIIIASFTTDARCEQFIASQKDHSFAATIGTMRKGKHILVYTNGYATQDEALKAREELIEAYPKEHASAWIFNASALQK</sequence>